<name>A0ACB9QRT7_9MYRT</name>
<organism evidence="1 2">
    <name type="scientific">Melastoma candidum</name>
    <dbReference type="NCBI Taxonomy" id="119954"/>
    <lineage>
        <taxon>Eukaryota</taxon>
        <taxon>Viridiplantae</taxon>
        <taxon>Streptophyta</taxon>
        <taxon>Embryophyta</taxon>
        <taxon>Tracheophyta</taxon>
        <taxon>Spermatophyta</taxon>
        <taxon>Magnoliopsida</taxon>
        <taxon>eudicotyledons</taxon>
        <taxon>Gunneridae</taxon>
        <taxon>Pentapetalae</taxon>
        <taxon>rosids</taxon>
        <taxon>malvids</taxon>
        <taxon>Myrtales</taxon>
        <taxon>Melastomataceae</taxon>
        <taxon>Melastomatoideae</taxon>
        <taxon>Melastomateae</taxon>
        <taxon>Melastoma</taxon>
    </lineage>
</organism>
<sequence length="120" mass="13658">MHSSMDRRDVQAGSILLDDKFEVYLGSLSNACAREGDPHRNEITPKATDLCTRPCRILTINLCARLLFWEVFLELVTGKLGLSNSEDSTMREWLDHTLSRISSGNKEFVMKIMDPSLIRK</sequence>
<accession>A0ACB9QRT7</accession>
<protein>
    <submittedName>
        <fullName evidence="1">Uncharacterized protein</fullName>
    </submittedName>
</protein>
<evidence type="ECO:0000313" key="1">
    <source>
        <dbReference type="EMBL" id="KAI4366368.1"/>
    </source>
</evidence>
<comment type="caution">
    <text evidence="1">The sequence shown here is derived from an EMBL/GenBank/DDBJ whole genome shotgun (WGS) entry which is preliminary data.</text>
</comment>
<evidence type="ECO:0000313" key="2">
    <source>
        <dbReference type="Proteomes" id="UP001057402"/>
    </source>
</evidence>
<keyword evidence="2" id="KW-1185">Reference proteome</keyword>
<dbReference type="Proteomes" id="UP001057402">
    <property type="component" value="Chromosome 6"/>
</dbReference>
<reference evidence="2" key="1">
    <citation type="journal article" date="2023" name="Front. Plant Sci.">
        <title>Chromosomal-level genome assembly of Melastoma candidum provides insights into trichome evolution.</title>
        <authorList>
            <person name="Zhong Y."/>
            <person name="Wu W."/>
            <person name="Sun C."/>
            <person name="Zou P."/>
            <person name="Liu Y."/>
            <person name="Dai S."/>
            <person name="Zhou R."/>
        </authorList>
    </citation>
    <scope>NUCLEOTIDE SEQUENCE [LARGE SCALE GENOMIC DNA]</scope>
</reference>
<gene>
    <name evidence="1" type="ORF">MLD38_022255</name>
</gene>
<dbReference type="EMBL" id="CM042885">
    <property type="protein sequence ID" value="KAI4366368.1"/>
    <property type="molecule type" value="Genomic_DNA"/>
</dbReference>
<proteinExistence type="predicted"/>